<evidence type="ECO:0000256" key="6">
    <source>
        <dbReference type="ARBA" id="ARBA00022490"/>
    </source>
</evidence>
<keyword evidence="11" id="KW-0664">Pyridoxine biosynthesis</keyword>
<evidence type="ECO:0000313" key="17">
    <source>
        <dbReference type="EMBL" id="KSW13012.1"/>
    </source>
</evidence>
<dbReference type="PANTHER" id="PTHR21152">
    <property type="entry name" value="AMINOTRANSFERASE CLASS V"/>
    <property type="match status" value="1"/>
</dbReference>
<dbReference type="OrthoDB" id="975012at2"/>
<dbReference type="InterPro" id="IPR022278">
    <property type="entry name" value="Pser_aminoTfrase"/>
</dbReference>
<reference evidence="17 18" key="1">
    <citation type="submission" date="2015-10" db="EMBL/GenBank/DDBJ databases">
        <title>Draft Genome of Actinomyces odontolyticus subsp. actinosynbacter strain XH001.</title>
        <authorList>
            <person name="Mclean J.S."/>
            <person name="He X."/>
        </authorList>
    </citation>
    <scope>NUCLEOTIDE SEQUENCE [LARGE SCALE GENOMIC DNA]</scope>
    <source>
        <strain evidence="17 18">XH001</strain>
    </source>
</reference>
<dbReference type="Gene3D" id="3.40.640.10">
    <property type="entry name" value="Type I PLP-dependent aspartate aminotransferase-like (Major domain)"/>
    <property type="match status" value="1"/>
</dbReference>
<evidence type="ECO:0000256" key="14">
    <source>
        <dbReference type="ARBA" id="ARBA00047630"/>
    </source>
</evidence>
<gene>
    <name evidence="17" type="ORF">APY09_01205</name>
</gene>
<keyword evidence="7 17" id="KW-0032">Aminotransferase</keyword>
<keyword evidence="12" id="KW-0718">Serine biosynthesis</keyword>
<dbReference type="Gene3D" id="3.90.1150.10">
    <property type="entry name" value="Aspartate Aminotransferase, domain 1"/>
    <property type="match status" value="1"/>
</dbReference>
<proteinExistence type="inferred from homology"/>
<evidence type="ECO:0000313" key="18">
    <source>
        <dbReference type="Proteomes" id="UP000054686"/>
    </source>
</evidence>
<dbReference type="InterPro" id="IPR015422">
    <property type="entry name" value="PyrdxlP-dep_Trfase_small"/>
</dbReference>
<dbReference type="Pfam" id="PF00266">
    <property type="entry name" value="Aminotran_5"/>
    <property type="match status" value="1"/>
</dbReference>
<dbReference type="InterPro" id="IPR015424">
    <property type="entry name" value="PyrdxlP-dep_Trfase"/>
</dbReference>
<dbReference type="GO" id="GO:0004648">
    <property type="term" value="F:O-phospho-L-serine:2-oxoglutarate aminotransferase activity"/>
    <property type="evidence" value="ECO:0007669"/>
    <property type="project" value="UniProtKB-EC"/>
</dbReference>
<dbReference type="GO" id="GO:0008615">
    <property type="term" value="P:pyridoxine biosynthetic process"/>
    <property type="evidence" value="ECO:0007669"/>
    <property type="project" value="UniProtKB-KW"/>
</dbReference>
<evidence type="ECO:0000256" key="4">
    <source>
        <dbReference type="ARBA" id="ARBA00006904"/>
    </source>
</evidence>
<keyword evidence="6" id="KW-0963">Cytoplasm</keyword>
<evidence type="ECO:0000256" key="1">
    <source>
        <dbReference type="ARBA" id="ARBA00001933"/>
    </source>
</evidence>
<dbReference type="RefSeq" id="WP_060565801.1">
    <property type="nucleotide sequence ID" value="NZ_CP040006.1"/>
</dbReference>
<comment type="catalytic activity">
    <reaction evidence="15">
        <text>O-phospho-L-serine + 2-oxoglutarate = 3-phosphooxypyruvate + L-glutamate</text>
        <dbReference type="Rhea" id="RHEA:14329"/>
        <dbReference type="ChEBI" id="CHEBI:16810"/>
        <dbReference type="ChEBI" id="CHEBI:18110"/>
        <dbReference type="ChEBI" id="CHEBI:29985"/>
        <dbReference type="ChEBI" id="CHEBI:57524"/>
        <dbReference type="EC" id="2.6.1.52"/>
    </reaction>
</comment>
<dbReference type="GO" id="GO:0008453">
    <property type="term" value="F:alanine-glyoxylate transaminase activity"/>
    <property type="evidence" value="ECO:0007669"/>
    <property type="project" value="TreeGrafter"/>
</dbReference>
<accession>A0A0V8RY92</accession>
<keyword evidence="8" id="KW-0028">Amino-acid biosynthesis</keyword>
<name>A0A0V8RY92_9ACTO</name>
<evidence type="ECO:0000256" key="9">
    <source>
        <dbReference type="ARBA" id="ARBA00022679"/>
    </source>
</evidence>
<evidence type="ECO:0000256" key="10">
    <source>
        <dbReference type="ARBA" id="ARBA00022898"/>
    </source>
</evidence>
<dbReference type="UniPathway" id="UPA00135">
    <property type="reaction ID" value="UER00197"/>
</dbReference>
<evidence type="ECO:0000256" key="5">
    <source>
        <dbReference type="ARBA" id="ARBA00013030"/>
    </source>
</evidence>
<dbReference type="AlphaFoldDB" id="A0A0V8RY92"/>
<comment type="caution">
    <text evidence="17">The sequence shown here is derived from an EMBL/GenBank/DDBJ whole genome shotgun (WGS) entry which is preliminary data.</text>
</comment>
<dbReference type="SUPFAM" id="SSF53383">
    <property type="entry name" value="PLP-dependent transferases"/>
    <property type="match status" value="1"/>
</dbReference>
<sequence length="375" mass="39746">MVAFPDIPQALLPTDGRFGCGPSKVRAAQLEALSSPLLMGTSHRATPVRDVVASLKDGLRTLLSVPSDYEVVLGNGGASAFWDVACACLISSRAEFGSWGAFGAKFASEAARAPHLTTPLIDEAAHGSLVTVSPRGASEGVDVYAYPHNETSTGVTSPVYRVEVPDALTLVDGTSIAGAAPVDLTQVDAYYFSLQKALGSDGGLWVALLSPAAVERARRVEESADGRWVPQFLSLSAAIDNSRKDQTLNTPALATIIMAERQVRWLLKRGGMDAVSAHCAQASSLIYDWAEANLAARPFVDNPAWRSPVTATIEIDEAVSTSELAAHLRARGIVDIGAYRGVGANQLRIGTWPSVEVEDVEALLACIDYCLERVL</sequence>
<dbReference type="NCBIfam" id="TIGR01366">
    <property type="entry name" value="serC_3"/>
    <property type="match status" value="1"/>
</dbReference>
<organism evidence="17 18">
    <name type="scientific">Schaalia odontolytica</name>
    <dbReference type="NCBI Taxonomy" id="1660"/>
    <lineage>
        <taxon>Bacteria</taxon>
        <taxon>Bacillati</taxon>
        <taxon>Actinomycetota</taxon>
        <taxon>Actinomycetes</taxon>
        <taxon>Actinomycetales</taxon>
        <taxon>Actinomycetaceae</taxon>
        <taxon>Schaalia</taxon>
    </lineage>
</organism>
<dbReference type="GO" id="GO:0004760">
    <property type="term" value="F:L-serine-pyruvate transaminase activity"/>
    <property type="evidence" value="ECO:0007669"/>
    <property type="project" value="TreeGrafter"/>
</dbReference>
<dbReference type="EMBL" id="LLVT01000001">
    <property type="protein sequence ID" value="KSW13012.1"/>
    <property type="molecule type" value="Genomic_DNA"/>
</dbReference>
<dbReference type="Proteomes" id="UP000054686">
    <property type="component" value="Unassembled WGS sequence"/>
</dbReference>
<comment type="pathway">
    <text evidence="3">Amino-acid biosynthesis; L-serine biosynthesis; L-serine from 3-phospho-D-glycerate: step 2/3.</text>
</comment>
<evidence type="ECO:0000259" key="16">
    <source>
        <dbReference type="Pfam" id="PF00266"/>
    </source>
</evidence>
<comment type="cofactor">
    <cofactor evidence="1">
        <name>pyridoxal 5'-phosphate</name>
        <dbReference type="ChEBI" id="CHEBI:597326"/>
    </cofactor>
</comment>
<feature type="domain" description="Aminotransferase class V" evidence="16">
    <location>
        <begin position="45"/>
        <end position="333"/>
    </location>
</feature>
<evidence type="ECO:0000256" key="8">
    <source>
        <dbReference type="ARBA" id="ARBA00022605"/>
    </source>
</evidence>
<evidence type="ECO:0000256" key="13">
    <source>
        <dbReference type="ARBA" id="ARBA00031421"/>
    </source>
</evidence>
<evidence type="ECO:0000256" key="7">
    <source>
        <dbReference type="ARBA" id="ARBA00022576"/>
    </source>
</evidence>
<dbReference type="EC" id="2.6.1.52" evidence="5"/>
<dbReference type="PANTHER" id="PTHR21152:SF40">
    <property type="entry name" value="ALANINE--GLYOXYLATE AMINOTRANSFERASE"/>
    <property type="match status" value="1"/>
</dbReference>
<evidence type="ECO:0000256" key="3">
    <source>
        <dbReference type="ARBA" id="ARBA00005099"/>
    </source>
</evidence>
<evidence type="ECO:0000256" key="2">
    <source>
        <dbReference type="ARBA" id="ARBA00003483"/>
    </source>
</evidence>
<comment type="similarity">
    <text evidence="4">Belongs to the class-V pyridoxal-phosphate-dependent aminotransferase family. SerC subfamily.</text>
</comment>
<dbReference type="InterPro" id="IPR000192">
    <property type="entry name" value="Aminotrans_V_dom"/>
</dbReference>
<dbReference type="GO" id="GO:0019265">
    <property type="term" value="P:glycine biosynthetic process, by transamination of glyoxylate"/>
    <property type="evidence" value="ECO:0007669"/>
    <property type="project" value="TreeGrafter"/>
</dbReference>
<comment type="catalytic activity">
    <reaction evidence="14">
        <text>4-(phosphooxy)-L-threonine + 2-oxoglutarate = (R)-3-hydroxy-2-oxo-4-phosphooxybutanoate + L-glutamate</text>
        <dbReference type="Rhea" id="RHEA:16573"/>
        <dbReference type="ChEBI" id="CHEBI:16810"/>
        <dbReference type="ChEBI" id="CHEBI:29985"/>
        <dbReference type="ChEBI" id="CHEBI:58452"/>
        <dbReference type="ChEBI" id="CHEBI:58538"/>
        <dbReference type="EC" id="2.6.1.52"/>
    </reaction>
</comment>
<evidence type="ECO:0000256" key="12">
    <source>
        <dbReference type="ARBA" id="ARBA00023299"/>
    </source>
</evidence>
<keyword evidence="10" id="KW-0663">Pyridoxal phosphate</keyword>
<evidence type="ECO:0000256" key="11">
    <source>
        <dbReference type="ARBA" id="ARBA00023096"/>
    </source>
</evidence>
<dbReference type="GO" id="GO:0006564">
    <property type="term" value="P:L-serine biosynthetic process"/>
    <property type="evidence" value="ECO:0007669"/>
    <property type="project" value="UniProtKB-KW"/>
</dbReference>
<dbReference type="PIRSF" id="PIRSF000525">
    <property type="entry name" value="SerC"/>
    <property type="match status" value="1"/>
</dbReference>
<dbReference type="InterPro" id="IPR006272">
    <property type="entry name" value="Pser_aminoTfrase_mycobac"/>
</dbReference>
<protein>
    <recommendedName>
        <fullName evidence="5">phosphoserine transaminase</fullName>
        <ecNumber evidence="5">2.6.1.52</ecNumber>
    </recommendedName>
    <alternativeName>
        <fullName evidence="13">Phosphohydroxythreonine aminotransferase</fullName>
    </alternativeName>
</protein>
<comment type="function">
    <text evidence="2">Catalyzes the reversible conversion of 3-phosphohydroxypyruvate to phosphoserine and of 3-hydroxy-2-oxo-4-phosphonooxybutanoate to phosphohydroxythreonine.</text>
</comment>
<keyword evidence="9 17" id="KW-0808">Transferase</keyword>
<evidence type="ECO:0000256" key="15">
    <source>
        <dbReference type="ARBA" id="ARBA00049007"/>
    </source>
</evidence>
<dbReference type="InterPro" id="IPR015421">
    <property type="entry name" value="PyrdxlP-dep_Trfase_major"/>
</dbReference>